<dbReference type="AlphaFoldDB" id="A0A9J6CH99"/>
<dbReference type="Gene3D" id="3.40.50.11660">
    <property type="entry name" value="Glycosyl transferase family 10, C-terminal domain"/>
    <property type="match status" value="1"/>
</dbReference>
<comment type="similarity">
    <text evidence="3 12">Belongs to the glycosyltransferase 10 family.</text>
</comment>
<sequence>MRIPKFSLKRCFFLIVILCALLVFVINFREKELWHSKISIPTTHHHQHQQQQLHQNYENSNEIPEVIDNHEQPKKLVTTASSIVEQKNVIDDNNINNAIENDKKQEIESDDSTMSSRPWYFTNGERYPKPAKINKKTQKRLAKIQVHEDTRSDRITNQLMFVPPNYEEIKNEGRLKTILLYNGLGPWSVKQGRSLFTASKCPVDTCTITQNRDRAKDADLILYKDHYIPTGVQKHPTQLYMLYFLECPYHTQHIKFPDVFNWTATYRRDSDIVAPYESWQYYDPKVTQIEQDRNYAQNKTKKVAWFVSNCSARNNRLNYAHELGKYIQVDIYGACGNFKCSRSNAEKCFDLLDRDYKFYLAFENSNCKDYITEKFFVNGLTRNILPIVMGARPEDYEMSSPQRSYIHVDEFSSAKELADYLHLLDKNDELYNSYFKWKNTGQFINTYFWCRVCSMLHDEDSLKQPKWYEDINEWWRGQGVCTNGSWRKFQARKETMSDD</sequence>
<name>A0A9J6CH99_POLVA</name>
<keyword evidence="7" id="KW-0735">Signal-anchor</keyword>
<evidence type="ECO:0000256" key="12">
    <source>
        <dbReference type="RuleBase" id="RU003832"/>
    </source>
</evidence>
<keyword evidence="10" id="KW-0472">Membrane</keyword>
<organism evidence="16 17">
    <name type="scientific">Polypedilum vanderplanki</name>
    <name type="common">Sleeping chironomid midge</name>
    <dbReference type="NCBI Taxonomy" id="319348"/>
    <lineage>
        <taxon>Eukaryota</taxon>
        <taxon>Metazoa</taxon>
        <taxon>Ecdysozoa</taxon>
        <taxon>Arthropoda</taxon>
        <taxon>Hexapoda</taxon>
        <taxon>Insecta</taxon>
        <taxon>Pterygota</taxon>
        <taxon>Neoptera</taxon>
        <taxon>Endopterygota</taxon>
        <taxon>Diptera</taxon>
        <taxon>Nematocera</taxon>
        <taxon>Chironomoidea</taxon>
        <taxon>Chironomidae</taxon>
        <taxon>Chironominae</taxon>
        <taxon>Polypedilum</taxon>
        <taxon>Polypedilum</taxon>
    </lineage>
</organism>
<dbReference type="GO" id="GO:0032580">
    <property type="term" value="C:Golgi cisterna membrane"/>
    <property type="evidence" value="ECO:0007669"/>
    <property type="project" value="UniProtKB-SubCell"/>
</dbReference>
<keyword evidence="8" id="KW-1133">Transmembrane helix</keyword>
<evidence type="ECO:0000256" key="8">
    <source>
        <dbReference type="ARBA" id="ARBA00022989"/>
    </source>
</evidence>
<evidence type="ECO:0000313" key="17">
    <source>
        <dbReference type="Proteomes" id="UP001107558"/>
    </source>
</evidence>
<evidence type="ECO:0000259" key="15">
    <source>
        <dbReference type="Pfam" id="PF17039"/>
    </source>
</evidence>
<feature type="region of interest" description="Disordered" evidence="13">
    <location>
        <begin position="105"/>
        <end position="126"/>
    </location>
</feature>
<dbReference type="InterPro" id="IPR001503">
    <property type="entry name" value="Glyco_trans_10"/>
</dbReference>
<dbReference type="GO" id="GO:0008417">
    <property type="term" value="F:fucosyltransferase activity"/>
    <property type="evidence" value="ECO:0007669"/>
    <property type="project" value="InterPro"/>
</dbReference>
<keyword evidence="6 12" id="KW-0812">Transmembrane</keyword>
<dbReference type="PANTHER" id="PTHR48438">
    <property type="entry name" value="ALPHA-(1,3)-FUCOSYLTRANSFERASE C-RELATED"/>
    <property type="match status" value="1"/>
</dbReference>
<dbReference type="Pfam" id="PF00852">
    <property type="entry name" value="Glyco_transf_10"/>
    <property type="match status" value="1"/>
</dbReference>
<dbReference type="OrthoDB" id="427096at2759"/>
<keyword evidence="9 12" id="KW-0333">Golgi apparatus</keyword>
<dbReference type="Proteomes" id="UP001107558">
    <property type="component" value="Chromosome 1"/>
</dbReference>
<evidence type="ECO:0000256" key="9">
    <source>
        <dbReference type="ARBA" id="ARBA00023034"/>
    </source>
</evidence>
<proteinExistence type="inferred from homology"/>
<evidence type="ECO:0000313" key="16">
    <source>
        <dbReference type="EMBL" id="KAG5681420.1"/>
    </source>
</evidence>
<evidence type="ECO:0000256" key="4">
    <source>
        <dbReference type="ARBA" id="ARBA00022676"/>
    </source>
</evidence>
<evidence type="ECO:0000256" key="3">
    <source>
        <dbReference type="ARBA" id="ARBA00008919"/>
    </source>
</evidence>
<dbReference type="EMBL" id="JADBJN010000001">
    <property type="protein sequence ID" value="KAG5681420.1"/>
    <property type="molecule type" value="Genomic_DNA"/>
</dbReference>
<feature type="domain" description="Fucosyltransferase C-terminal" evidence="14">
    <location>
        <begin position="297"/>
        <end position="474"/>
    </location>
</feature>
<evidence type="ECO:0000256" key="7">
    <source>
        <dbReference type="ARBA" id="ARBA00022968"/>
    </source>
</evidence>
<dbReference type="EC" id="2.4.1.-" evidence="12"/>
<keyword evidence="17" id="KW-1185">Reference proteome</keyword>
<evidence type="ECO:0000256" key="13">
    <source>
        <dbReference type="SAM" id="MobiDB-lite"/>
    </source>
</evidence>
<dbReference type="InterPro" id="IPR055270">
    <property type="entry name" value="Glyco_tran_10_C"/>
</dbReference>
<dbReference type="InterPro" id="IPR038577">
    <property type="entry name" value="GT10-like_C_sf"/>
</dbReference>
<dbReference type="SUPFAM" id="SSF53756">
    <property type="entry name" value="UDP-Glycosyltransferase/glycogen phosphorylase"/>
    <property type="match status" value="1"/>
</dbReference>
<evidence type="ECO:0000256" key="5">
    <source>
        <dbReference type="ARBA" id="ARBA00022679"/>
    </source>
</evidence>
<dbReference type="FunFam" id="3.40.50.11660:FF:000004">
    <property type="entry name" value="Glycoprotein 3-alpha-L-fucosyltransferase A"/>
    <property type="match status" value="1"/>
</dbReference>
<dbReference type="Pfam" id="PF17039">
    <property type="entry name" value="Glyco_tran_10_N"/>
    <property type="match status" value="1"/>
</dbReference>
<evidence type="ECO:0000256" key="6">
    <source>
        <dbReference type="ARBA" id="ARBA00022692"/>
    </source>
</evidence>
<evidence type="ECO:0000256" key="10">
    <source>
        <dbReference type="ARBA" id="ARBA00023136"/>
    </source>
</evidence>
<evidence type="ECO:0000256" key="1">
    <source>
        <dbReference type="ARBA" id="ARBA00004447"/>
    </source>
</evidence>
<protein>
    <recommendedName>
        <fullName evidence="12">Fucosyltransferase</fullName>
        <ecNumber evidence="12">2.4.1.-</ecNumber>
    </recommendedName>
</protein>
<keyword evidence="4 12" id="KW-0328">Glycosyltransferase</keyword>
<keyword evidence="11" id="KW-0325">Glycoprotein</keyword>
<comment type="subcellular location">
    <subcellularLocation>
        <location evidence="1 12">Golgi apparatus</location>
        <location evidence="1 12">Golgi stack membrane</location>
        <topology evidence="1 12">Single-pass type II membrane protein</topology>
    </subcellularLocation>
</comment>
<dbReference type="PANTHER" id="PTHR48438:SF1">
    <property type="entry name" value="ALPHA-(1,3)-FUCOSYLTRANSFERASE C-RELATED"/>
    <property type="match status" value="1"/>
</dbReference>
<evidence type="ECO:0000259" key="14">
    <source>
        <dbReference type="Pfam" id="PF00852"/>
    </source>
</evidence>
<keyword evidence="5 12" id="KW-0808">Transferase</keyword>
<accession>A0A9J6CH99</accession>
<feature type="domain" description="Fucosyltransferase N-terminal" evidence="15">
    <location>
        <begin position="175"/>
        <end position="276"/>
    </location>
</feature>
<evidence type="ECO:0000256" key="11">
    <source>
        <dbReference type="ARBA" id="ARBA00023180"/>
    </source>
</evidence>
<dbReference type="InterPro" id="IPR031481">
    <property type="entry name" value="Glyco_tran_10_N"/>
</dbReference>
<gene>
    <name evidence="16" type="ORF">PVAND_010858</name>
</gene>
<evidence type="ECO:0000256" key="2">
    <source>
        <dbReference type="ARBA" id="ARBA00004922"/>
    </source>
</evidence>
<reference evidence="16" key="1">
    <citation type="submission" date="2021-03" db="EMBL/GenBank/DDBJ databases">
        <title>Chromosome level genome of the anhydrobiotic midge Polypedilum vanderplanki.</title>
        <authorList>
            <person name="Yoshida Y."/>
            <person name="Kikawada T."/>
            <person name="Gusev O."/>
        </authorList>
    </citation>
    <scope>NUCLEOTIDE SEQUENCE</scope>
    <source>
        <strain evidence="16">NIAS01</strain>
        <tissue evidence="16">Whole body or cell culture</tissue>
    </source>
</reference>
<comment type="pathway">
    <text evidence="2">Protein modification; protein glycosylation.</text>
</comment>
<comment type="caution">
    <text evidence="16">The sequence shown here is derived from an EMBL/GenBank/DDBJ whole genome shotgun (WGS) entry which is preliminary data.</text>
</comment>